<dbReference type="Proteomes" id="UP000604475">
    <property type="component" value="Unassembled WGS sequence"/>
</dbReference>
<dbReference type="RefSeq" id="WP_203006341.1">
    <property type="nucleotide sequence ID" value="NZ_JADWYU010000101.1"/>
</dbReference>
<keyword evidence="4" id="KW-1185">Reference proteome</keyword>
<feature type="region of interest" description="Disordered" evidence="1">
    <location>
        <begin position="313"/>
        <end position="364"/>
    </location>
</feature>
<dbReference type="GO" id="GO:0008757">
    <property type="term" value="F:S-adenosylmethionine-dependent methyltransferase activity"/>
    <property type="evidence" value="ECO:0007669"/>
    <property type="project" value="InterPro"/>
</dbReference>
<name>A0A937RKC2_9ACTN</name>
<dbReference type="CDD" id="cd02440">
    <property type="entry name" value="AdoMet_MTases"/>
    <property type="match status" value="1"/>
</dbReference>
<dbReference type="InterPro" id="IPR013216">
    <property type="entry name" value="Methyltransf_11"/>
</dbReference>
<evidence type="ECO:0000313" key="4">
    <source>
        <dbReference type="Proteomes" id="UP000604475"/>
    </source>
</evidence>
<evidence type="ECO:0000313" key="3">
    <source>
        <dbReference type="EMBL" id="MBL7630490.1"/>
    </source>
</evidence>
<dbReference type="SUPFAM" id="SSF53335">
    <property type="entry name" value="S-adenosyl-L-methionine-dependent methyltransferases"/>
    <property type="match status" value="1"/>
</dbReference>
<dbReference type="EMBL" id="JAEACQ010000250">
    <property type="protein sequence ID" value="MBL7630490.1"/>
    <property type="molecule type" value="Genomic_DNA"/>
</dbReference>
<dbReference type="PANTHER" id="PTHR43861:SF1">
    <property type="entry name" value="TRANS-ACONITATE 2-METHYLTRANSFERASE"/>
    <property type="match status" value="1"/>
</dbReference>
<dbReference type="GO" id="GO:0032259">
    <property type="term" value="P:methylation"/>
    <property type="evidence" value="ECO:0007669"/>
    <property type="project" value="UniProtKB-KW"/>
</dbReference>
<dbReference type="Gene3D" id="3.40.50.150">
    <property type="entry name" value="Vaccinia Virus protein VP39"/>
    <property type="match status" value="1"/>
</dbReference>
<keyword evidence="3" id="KW-0489">Methyltransferase</keyword>
<comment type="caution">
    <text evidence="3">The sequence shown here is derived from an EMBL/GenBank/DDBJ whole genome shotgun (WGS) entry which is preliminary data.</text>
</comment>
<feature type="compositionally biased region" description="Polar residues" evidence="1">
    <location>
        <begin position="1"/>
        <end position="10"/>
    </location>
</feature>
<dbReference type="InterPro" id="IPR029063">
    <property type="entry name" value="SAM-dependent_MTases_sf"/>
</dbReference>
<dbReference type="Pfam" id="PF08241">
    <property type="entry name" value="Methyltransf_11"/>
    <property type="match status" value="1"/>
</dbReference>
<organism evidence="3 4">
    <name type="scientific">Frankia nepalensis</name>
    <dbReference type="NCBI Taxonomy" id="1836974"/>
    <lineage>
        <taxon>Bacteria</taxon>
        <taxon>Bacillati</taxon>
        <taxon>Actinomycetota</taxon>
        <taxon>Actinomycetes</taxon>
        <taxon>Frankiales</taxon>
        <taxon>Frankiaceae</taxon>
        <taxon>Frankia</taxon>
    </lineage>
</organism>
<gene>
    <name evidence="3" type="ORF">I7412_25680</name>
</gene>
<feature type="domain" description="Methyltransferase type 11" evidence="2">
    <location>
        <begin position="85"/>
        <end position="176"/>
    </location>
</feature>
<evidence type="ECO:0000259" key="2">
    <source>
        <dbReference type="Pfam" id="PF08241"/>
    </source>
</evidence>
<feature type="region of interest" description="Disordered" evidence="1">
    <location>
        <begin position="1"/>
        <end position="38"/>
    </location>
</feature>
<feature type="compositionally biased region" description="Low complexity" evidence="1">
    <location>
        <begin position="319"/>
        <end position="364"/>
    </location>
</feature>
<feature type="compositionally biased region" description="Basic residues" evidence="1">
    <location>
        <begin position="20"/>
        <end position="35"/>
    </location>
</feature>
<reference evidence="3" key="1">
    <citation type="submission" date="2020-12" db="EMBL/GenBank/DDBJ databases">
        <title>Genomic characterization of non-nitrogen-fixing Frankia strains.</title>
        <authorList>
            <person name="Carlos-Shanley C."/>
            <person name="Guerra T."/>
            <person name="Hahn D."/>
        </authorList>
    </citation>
    <scope>NUCLEOTIDE SEQUENCE</scope>
    <source>
        <strain evidence="3">CN6</strain>
    </source>
</reference>
<proteinExistence type="predicted"/>
<keyword evidence="3" id="KW-0808">Transferase</keyword>
<sequence length="364" mass="39516">MRETTRTAPSRQPKLPGRPGPRRAGLRPRPTRSRGRQLCYSETEPRTLDEFTRRRKARKLIAVLAHFLGRDGRDGPRVLAGLRVLDVGCSAGFIADELAAAGAEVTGVDIDVAGLRRARARFARRARFVQADGLALPLPDGAVDVVILNHIYEHVVDADELVAEACRVLAPDGIVYLGLGNRLGVVEPHHRLPMLSWLPPVLADAYLRVTGRGEHYYERYRTRRGLRRMLTRVGLRAWDYTAAVMLAPETFHAEADLPRLPWLGTPPPWLAGLAARLPGAGRPPGRRSVAARAWLARAALPFAPTYLWVATPGPRRPGGRTLPAGPRPVHARPPAAVLAGPGVPAARNQGGTRPGLGRPIRGGG</sequence>
<evidence type="ECO:0000256" key="1">
    <source>
        <dbReference type="SAM" id="MobiDB-lite"/>
    </source>
</evidence>
<accession>A0A937RKC2</accession>
<dbReference type="PANTHER" id="PTHR43861">
    <property type="entry name" value="TRANS-ACONITATE 2-METHYLTRANSFERASE-RELATED"/>
    <property type="match status" value="1"/>
</dbReference>
<protein>
    <submittedName>
        <fullName evidence="3">Methyltransferase domain-containing protein</fullName>
    </submittedName>
</protein>
<dbReference type="AlphaFoldDB" id="A0A937RKC2"/>